<dbReference type="RefSeq" id="WP_282840269.1">
    <property type="nucleotide sequence ID" value="NZ_JASCXW010000081.1"/>
</dbReference>
<dbReference type="PROSITE" id="PS01007">
    <property type="entry name" value="TRANSPOSASE_MUTATOR"/>
    <property type="match status" value="1"/>
</dbReference>
<gene>
    <name evidence="7" type="ORF">QJ521_09630</name>
</gene>
<evidence type="ECO:0000313" key="8">
    <source>
        <dbReference type="Proteomes" id="UP001431532"/>
    </source>
</evidence>
<dbReference type="PANTHER" id="PTHR33217:SF8">
    <property type="entry name" value="MUTATOR FAMILY TRANSPOSASE"/>
    <property type="match status" value="1"/>
</dbReference>
<evidence type="ECO:0000256" key="3">
    <source>
        <dbReference type="ARBA" id="ARBA00022578"/>
    </source>
</evidence>
<evidence type="ECO:0000256" key="6">
    <source>
        <dbReference type="RuleBase" id="RU365089"/>
    </source>
</evidence>
<evidence type="ECO:0000256" key="4">
    <source>
        <dbReference type="ARBA" id="ARBA00023125"/>
    </source>
</evidence>
<keyword evidence="4 6" id="KW-0238">DNA-binding</keyword>
<organism evidence="7 8">
    <name type="scientific">Peloplasma aerotolerans</name>
    <dbReference type="NCBI Taxonomy" id="3044389"/>
    <lineage>
        <taxon>Bacteria</taxon>
        <taxon>Bacillati</taxon>
        <taxon>Mycoplasmatota</taxon>
        <taxon>Mollicutes</taxon>
        <taxon>Acholeplasmatales</taxon>
        <taxon>Acholeplasmataceae</taxon>
        <taxon>Peloplasma</taxon>
    </lineage>
</organism>
<protein>
    <recommendedName>
        <fullName evidence="6">Mutator family transposase</fullName>
    </recommendedName>
</protein>
<dbReference type="GO" id="GO:0004803">
    <property type="term" value="F:transposase activity"/>
    <property type="evidence" value="ECO:0007669"/>
    <property type="project" value="UniProtKB-UniRule"/>
</dbReference>
<comment type="similarity">
    <text evidence="2 6">Belongs to the transposase mutator family.</text>
</comment>
<proteinExistence type="inferred from homology"/>
<evidence type="ECO:0000313" key="7">
    <source>
        <dbReference type="EMBL" id="MDI6453812.1"/>
    </source>
</evidence>
<dbReference type="EMBL" id="JASCXW010000081">
    <property type="protein sequence ID" value="MDI6453812.1"/>
    <property type="molecule type" value="Genomic_DNA"/>
</dbReference>
<dbReference type="GO" id="GO:0003677">
    <property type="term" value="F:DNA binding"/>
    <property type="evidence" value="ECO:0007669"/>
    <property type="project" value="UniProtKB-UniRule"/>
</dbReference>
<evidence type="ECO:0000256" key="2">
    <source>
        <dbReference type="ARBA" id="ARBA00010961"/>
    </source>
</evidence>
<dbReference type="Pfam" id="PF00872">
    <property type="entry name" value="Transposase_mut"/>
    <property type="match status" value="1"/>
</dbReference>
<dbReference type="AlphaFoldDB" id="A0AAW6U7H6"/>
<dbReference type="Proteomes" id="UP001431532">
    <property type="component" value="Unassembled WGS sequence"/>
</dbReference>
<dbReference type="GO" id="GO:0006313">
    <property type="term" value="P:DNA transposition"/>
    <property type="evidence" value="ECO:0007669"/>
    <property type="project" value="UniProtKB-UniRule"/>
</dbReference>
<evidence type="ECO:0000256" key="5">
    <source>
        <dbReference type="ARBA" id="ARBA00023172"/>
    </source>
</evidence>
<keyword evidence="3 6" id="KW-0815">Transposition</keyword>
<keyword evidence="8" id="KW-1185">Reference proteome</keyword>
<reference evidence="7" key="1">
    <citation type="submission" date="2023-05" db="EMBL/GenBank/DDBJ databases">
        <title>Mariniplasma microaerophilum sp. nov., a novel anaerobic mollicute isolated from terrestrial mud volcano, Taman Peninsula, Russia.</title>
        <authorList>
            <person name="Khomyakova M.A."/>
            <person name="Merkel A.Y."/>
            <person name="Slobodkin A.I."/>
        </authorList>
    </citation>
    <scope>NUCLEOTIDE SEQUENCE</scope>
    <source>
        <strain evidence="7">M4Ah</strain>
    </source>
</reference>
<comment type="function">
    <text evidence="1 6">Required for the transposition of the insertion element.</text>
</comment>
<dbReference type="PANTHER" id="PTHR33217">
    <property type="entry name" value="TRANSPOSASE FOR INSERTION SEQUENCE ELEMENT IS1081"/>
    <property type="match status" value="1"/>
</dbReference>
<dbReference type="InterPro" id="IPR001207">
    <property type="entry name" value="Transposase_mutator"/>
</dbReference>
<dbReference type="NCBIfam" id="NF033543">
    <property type="entry name" value="transpos_IS256"/>
    <property type="match status" value="1"/>
</dbReference>
<accession>A0AAW6U7H6</accession>
<keyword evidence="5 6" id="KW-0233">DNA recombination</keyword>
<keyword evidence="6" id="KW-0814">Transposable element</keyword>
<name>A0AAW6U7H6_9MOLU</name>
<comment type="caution">
    <text evidence="7">The sequence shown here is derived from an EMBL/GenBank/DDBJ whole genome shotgun (WGS) entry which is preliminary data.</text>
</comment>
<sequence>MNDFTTELFKTLLEGKDITEIFRHHVECAVNQLLQYELREFLDYDKYDRKGFNSGNSRNGYYERTLKTQYGDLILKIPRDRAGEFENQTLTPYKRQNDTVESMIIHLYSNGMTTEEISRIIEKMYGHHYTKQTVSNITAAVVGDIQAFNHRVLSKRYAVIYLDATYIPVRRDTVTKEALYFALGITPEGYKEILSYSLFPTESAHNWEIVLSDLRARGIEDSLLFVTDGLAGIKDAISNVFPKAKHQSCWVHLARNVSHGVRVKDRSEVLNDLKTVYTQESVKAAEEKLDTFIQTWHKKYPKVTERFKNNPSLFTFLSFPKEIRASIYTTNLIEGFNKHLKRYTKRKEQFPNEDSLIRFIGTYAGDYNQRFQMRIHKGFRLVTAELNEMFN</sequence>
<evidence type="ECO:0000256" key="1">
    <source>
        <dbReference type="ARBA" id="ARBA00002190"/>
    </source>
</evidence>